<evidence type="ECO:0000256" key="2">
    <source>
        <dbReference type="SAM" id="Phobius"/>
    </source>
</evidence>
<keyword evidence="3" id="KW-0732">Signal</keyword>
<gene>
    <name evidence="5" type="ORF">DASC09_012910</name>
</gene>
<feature type="signal peptide" evidence="3">
    <location>
        <begin position="1"/>
        <end position="16"/>
    </location>
</feature>
<evidence type="ECO:0000313" key="6">
    <source>
        <dbReference type="Proteomes" id="UP001360560"/>
    </source>
</evidence>
<reference evidence="5 6" key="1">
    <citation type="journal article" date="2023" name="Elife">
        <title>Identification of key yeast species and microbe-microbe interactions impacting larval growth of Drosophila in the wild.</title>
        <authorList>
            <person name="Mure A."/>
            <person name="Sugiura Y."/>
            <person name="Maeda R."/>
            <person name="Honda K."/>
            <person name="Sakurai N."/>
            <person name="Takahashi Y."/>
            <person name="Watada M."/>
            <person name="Katoh T."/>
            <person name="Gotoh A."/>
            <person name="Gotoh Y."/>
            <person name="Taniguchi I."/>
            <person name="Nakamura K."/>
            <person name="Hayashi T."/>
            <person name="Katayama T."/>
            <person name="Uemura T."/>
            <person name="Hattori Y."/>
        </authorList>
    </citation>
    <scope>NUCLEOTIDE SEQUENCE [LARGE SCALE GENOMIC DNA]</scope>
    <source>
        <strain evidence="5 6">SC-9</strain>
    </source>
</reference>
<organism evidence="5 6">
    <name type="scientific">Saccharomycopsis crataegensis</name>
    <dbReference type="NCBI Taxonomy" id="43959"/>
    <lineage>
        <taxon>Eukaryota</taxon>
        <taxon>Fungi</taxon>
        <taxon>Dikarya</taxon>
        <taxon>Ascomycota</taxon>
        <taxon>Saccharomycotina</taxon>
        <taxon>Saccharomycetes</taxon>
        <taxon>Saccharomycopsidaceae</taxon>
        <taxon>Saccharomycopsis</taxon>
    </lineage>
</organism>
<dbReference type="RefSeq" id="XP_064850966.1">
    <property type="nucleotide sequence ID" value="XM_064994894.1"/>
</dbReference>
<comment type="caution">
    <text evidence="5">The sequence shown here is derived from an EMBL/GenBank/DDBJ whole genome shotgun (WGS) entry which is preliminary data.</text>
</comment>
<sequence>MLVLLLSTLLWHSVTASFSYSGCYSNTGVSLAFKNTYPSSPVDQCSALCSDYKYLGIIDGKNCYCGDSQPLSNSVSDANCNSNCTESSPYCGGTGYYAVYANQDLVSSSLSSSSSSFSSTSSESSSSLSSSNSASSTGPSTITISPSSSSSYALVTGSIYNSSSFVVSSTYVNTSTSSISSLSHSHRSATTSLSSDQTVLTSDSEYVENGVTITSAVLLTTQKGSDVELTRTADNVVSSSVTLVSQSKSAGMRSQVAGGVVGGTAGISMICFLVWYYTRRVKQKDEEEKQRNLATIAATMASKNLTDLSHSGTVHGKVNSSANPFSPRSGTIMSKPSTKRGLAAADDEFNFMGGQGIMRMGSTGRESTVIPMRMGSTGHEDDHNSYGESTLGSFTSASSDGYYAQKMATANAVGGQLSRNTSSATASTARYSFASFESRGIIVDDEIAESIDAGRDDGSIMEDYQPQGFGLTIANPDNESDSDDEHGQQEEEHNGRLRVLF</sequence>
<dbReference type="Pfam" id="PF01822">
    <property type="entry name" value="WSC"/>
    <property type="match status" value="1"/>
</dbReference>
<evidence type="ECO:0000256" key="1">
    <source>
        <dbReference type="SAM" id="MobiDB-lite"/>
    </source>
</evidence>
<evidence type="ECO:0000313" key="5">
    <source>
        <dbReference type="EMBL" id="GMM33966.1"/>
    </source>
</evidence>
<name>A0AAV5QGX7_9ASCO</name>
<feature type="chain" id="PRO_5043461860" description="WSC domain-containing protein" evidence="3">
    <location>
        <begin position="17"/>
        <end position="501"/>
    </location>
</feature>
<evidence type="ECO:0000256" key="3">
    <source>
        <dbReference type="SAM" id="SignalP"/>
    </source>
</evidence>
<feature type="region of interest" description="Disordered" evidence="1">
    <location>
        <begin position="313"/>
        <end position="336"/>
    </location>
</feature>
<dbReference type="PROSITE" id="PS51212">
    <property type="entry name" value="WSC"/>
    <property type="match status" value="1"/>
</dbReference>
<evidence type="ECO:0000259" key="4">
    <source>
        <dbReference type="PROSITE" id="PS51212"/>
    </source>
</evidence>
<feature type="compositionally biased region" description="Basic and acidic residues" evidence="1">
    <location>
        <begin position="485"/>
        <end position="495"/>
    </location>
</feature>
<dbReference type="SMART" id="SM00321">
    <property type="entry name" value="WSC"/>
    <property type="match status" value="1"/>
</dbReference>
<dbReference type="Proteomes" id="UP001360560">
    <property type="component" value="Unassembled WGS sequence"/>
</dbReference>
<proteinExistence type="predicted"/>
<protein>
    <recommendedName>
        <fullName evidence="4">WSC domain-containing protein</fullName>
    </recommendedName>
</protein>
<dbReference type="AlphaFoldDB" id="A0AAV5QGX7"/>
<feature type="domain" description="WSC" evidence="4">
    <location>
        <begin position="17"/>
        <end position="103"/>
    </location>
</feature>
<feature type="region of interest" description="Disordered" evidence="1">
    <location>
        <begin position="469"/>
        <end position="501"/>
    </location>
</feature>
<dbReference type="EMBL" id="BTFZ01000002">
    <property type="protein sequence ID" value="GMM33966.1"/>
    <property type="molecule type" value="Genomic_DNA"/>
</dbReference>
<keyword evidence="2" id="KW-0472">Membrane</keyword>
<keyword evidence="2" id="KW-0812">Transmembrane</keyword>
<keyword evidence="2" id="KW-1133">Transmembrane helix</keyword>
<accession>A0AAV5QGX7</accession>
<feature type="region of interest" description="Disordered" evidence="1">
    <location>
        <begin position="119"/>
        <end position="148"/>
    </location>
</feature>
<dbReference type="InterPro" id="IPR002889">
    <property type="entry name" value="WSC_carb-bd"/>
</dbReference>
<keyword evidence="6" id="KW-1185">Reference proteome</keyword>
<feature type="transmembrane region" description="Helical" evidence="2">
    <location>
        <begin position="256"/>
        <end position="277"/>
    </location>
</feature>
<dbReference type="GeneID" id="90071945"/>